<proteinExistence type="predicted"/>
<sequence>MSRHNSPQQLRFQPDYLRVTTDVIHKTGECYIGFSTNKPYCTHHKSKHGLFLKPEYMLDKATCLGFFPIV</sequence>
<name>Q45148_BACFG</name>
<accession>Q45148</accession>
<evidence type="ECO:0000313" key="1">
    <source>
        <dbReference type="EMBL" id="CAA54271.1"/>
    </source>
</evidence>
<organism evidence="1">
    <name type="scientific">Bacteroides fragilis</name>
    <dbReference type="NCBI Taxonomy" id="817"/>
    <lineage>
        <taxon>Bacteria</taxon>
        <taxon>Pseudomonadati</taxon>
        <taxon>Bacteroidota</taxon>
        <taxon>Bacteroidia</taxon>
        <taxon>Bacteroidales</taxon>
        <taxon>Bacteroidaceae</taxon>
        <taxon>Bacteroides</taxon>
    </lineage>
</organism>
<dbReference type="EMBL" id="X76949">
    <property type="protein sequence ID" value="CAA54271.1"/>
    <property type="molecule type" value="Genomic_DNA"/>
</dbReference>
<dbReference type="AlphaFoldDB" id="Q45148"/>
<reference evidence="1" key="1">
    <citation type="journal article" date="1995" name="Microbiology">
        <title>Plasmids pIP419 and pIP421 from Bacteroides: 5-nitroimidazole resistance genes and their upstream insertion sequence elements.</title>
        <authorList>
            <person name="Trinh S."/>
            <person name="Haggoud A."/>
            <person name="Reysset G."/>
            <person name="Sebald M."/>
        </authorList>
    </citation>
    <scope>NUCLEOTIDE SEQUENCE</scope>
    <source>
        <strain evidence="1">BF-F239</strain>
    </source>
</reference>
<protein>
    <submittedName>
        <fullName evidence="1">B.fragilis nimD gene and IS-1169</fullName>
    </submittedName>
</protein>
<dbReference type="PIR" id="I40186">
    <property type="entry name" value="I40186"/>
</dbReference>